<accession>A0A4Y7TNS1</accession>
<gene>
    <name evidence="2" type="ORF">FA13DRAFT_1752604</name>
</gene>
<feature type="compositionally biased region" description="Acidic residues" evidence="1">
    <location>
        <begin position="320"/>
        <end position="329"/>
    </location>
</feature>
<dbReference type="Proteomes" id="UP000298030">
    <property type="component" value="Unassembled WGS sequence"/>
</dbReference>
<name>A0A4Y7TNS1_COPMI</name>
<organism evidence="2 3">
    <name type="scientific">Coprinellus micaceus</name>
    <name type="common">Glistening ink-cap mushroom</name>
    <name type="synonym">Coprinus micaceus</name>
    <dbReference type="NCBI Taxonomy" id="71717"/>
    <lineage>
        <taxon>Eukaryota</taxon>
        <taxon>Fungi</taxon>
        <taxon>Dikarya</taxon>
        <taxon>Basidiomycota</taxon>
        <taxon>Agaricomycotina</taxon>
        <taxon>Agaricomycetes</taxon>
        <taxon>Agaricomycetidae</taxon>
        <taxon>Agaricales</taxon>
        <taxon>Agaricineae</taxon>
        <taxon>Psathyrellaceae</taxon>
        <taxon>Coprinellus</taxon>
    </lineage>
</organism>
<dbReference type="OrthoDB" id="5424209at2759"/>
<reference evidence="2 3" key="1">
    <citation type="journal article" date="2019" name="Nat. Ecol. Evol.">
        <title>Megaphylogeny resolves global patterns of mushroom evolution.</title>
        <authorList>
            <person name="Varga T."/>
            <person name="Krizsan K."/>
            <person name="Foldi C."/>
            <person name="Dima B."/>
            <person name="Sanchez-Garcia M."/>
            <person name="Sanchez-Ramirez S."/>
            <person name="Szollosi G.J."/>
            <person name="Szarkandi J.G."/>
            <person name="Papp V."/>
            <person name="Albert L."/>
            <person name="Andreopoulos W."/>
            <person name="Angelini C."/>
            <person name="Antonin V."/>
            <person name="Barry K.W."/>
            <person name="Bougher N.L."/>
            <person name="Buchanan P."/>
            <person name="Buyck B."/>
            <person name="Bense V."/>
            <person name="Catcheside P."/>
            <person name="Chovatia M."/>
            <person name="Cooper J."/>
            <person name="Damon W."/>
            <person name="Desjardin D."/>
            <person name="Finy P."/>
            <person name="Geml J."/>
            <person name="Haridas S."/>
            <person name="Hughes K."/>
            <person name="Justo A."/>
            <person name="Karasinski D."/>
            <person name="Kautmanova I."/>
            <person name="Kiss B."/>
            <person name="Kocsube S."/>
            <person name="Kotiranta H."/>
            <person name="LaButti K.M."/>
            <person name="Lechner B.E."/>
            <person name="Liimatainen K."/>
            <person name="Lipzen A."/>
            <person name="Lukacs Z."/>
            <person name="Mihaltcheva S."/>
            <person name="Morgado L.N."/>
            <person name="Niskanen T."/>
            <person name="Noordeloos M.E."/>
            <person name="Ohm R.A."/>
            <person name="Ortiz-Santana B."/>
            <person name="Ovrebo C."/>
            <person name="Racz N."/>
            <person name="Riley R."/>
            <person name="Savchenko A."/>
            <person name="Shiryaev A."/>
            <person name="Soop K."/>
            <person name="Spirin V."/>
            <person name="Szebenyi C."/>
            <person name="Tomsovsky M."/>
            <person name="Tulloss R.E."/>
            <person name="Uehling J."/>
            <person name="Grigoriev I.V."/>
            <person name="Vagvolgyi C."/>
            <person name="Papp T."/>
            <person name="Martin F.M."/>
            <person name="Miettinen O."/>
            <person name="Hibbett D.S."/>
            <person name="Nagy L.G."/>
        </authorList>
    </citation>
    <scope>NUCLEOTIDE SEQUENCE [LARGE SCALE GENOMIC DNA]</scope>
    <source>
        <strain evidence="2 3">FP101781</strain>
    </source>
</reference>
<sequence>MLECKSLALQDEEITSPTSPTSALTLLASDDTVVAPALVSAYEAKHYWHGISDDPPPLLYRSNLASDPFPRREPGANFFQLPVKTATSTWGTAMNDKVWRDVAPVIIAMFKKRGIAYSVLMCTRFLIEDEDGNKVTGPVVVWVALHPNRNTAYDAHDASPDVLDILVQHGVEGAVVEWYEGAVEQLTGPPLLRVMNGSNPSYYVRRPLTAALGMPIAAKEMESVNSQGSVSFFFHENRGKDGAPSNRVFGVSNKHVLRKVTTVDYELKGAGAPRQFVRVCGDRRYKRFVSETRALINKNVDESVRLAEEVARLEKKPTSEDEEEADDDASALKKTRAQLEEVETTCVALEKFLKTTDGDFHEIARRGIGWVDWAPKIAIDVDANRYTLDIGTFELDPSKFGTNFKGNVVDLGSKIEPHELNKMFWPNDSNPTGMKFPSDRQLKIRGVITRELLANPDCYDDSGNAMYVVGKDGNTTDLTVGRYTGLEAYLCDEFGKESIEVAIYNYSKTSGNFSAKGDSGSLIFTGDGRMVAVLHSSMARGLSSHVAFGTPAWWVVDQLMLKYKYADFNREAF</sequence>
<evidence type="ECO:0000313" key="2">
    <source>
        <dbReference type="EMBL" id="TEB35857.1"/>
    </source>
</evidence>
<proteinExistence type="predicted"/>
<evidence type="ECO:0000313" key="3">
    <source>
        <dbReference type="Proteomes" id="UP000298030"/>
    </source>
</evidence>
<dbReference type="AlphaFoldDB" id="A0A4Y7TNS1"/>
<comment type="caution">
    <text evidence="2">The sequence shown here is derived from an EMBL/GenBank/DDBJ whole genome shotgun (WGS) entry which is preliminary data.</text>
</comment>
<protein>
    <submittedName>
        <fullName evidence="2">Uncharacterized protein</fullName>
    </submittedName>
</protein>
<evidence type="ECO:0000256" key="1">
    <source>
        <dbReference type="SAM" id="MobiDB-lite"/>
    </source>
</evidence>
<feature type="region of interest" description="Disordered" evidence="1">
    <location>
        <begin position="311"/>
        <end position="331"/>
    </location>
</feature>
<dbReference type="EMBL" id="QPFP01000006">
    <property type="protein sequence ID" value="TEB35857.1"/>
    <property type="molecule type" value="Genomic_DNA"/>
</dbReference>
<keyword evidence="3" id="KW-1185">Reference proteome</keyword>